<accession>A0A212A8Y8</accession>
<dbReference type="InterPro" id="IPR043504">
    <property type="entry name" value="Peptidase_S1_PA_chymotrypsin"/>
</dbReference>
<comment type="caution">
    <text evidence="4">The sequence shown here is derived from an EMBL/GenBank/DDBJ whole genome shotgun (WGS) entry which is preliminary data.</text>
</comment>
<feature type="signal peptide" evidence="2">
    <location>
        <begin position="1"/>
        <end position="27"/>
    </location>
</feature>
<evidence type="ECO:0000313" key="5">
    <source>
        <dbReference type="Proteomes" id="UP000196878"/>
    </source>
</evidence>
<evidence type="ECO:0000256" key="1">
    <source>
        <dbReference type="ARBA" id="ARBA00023157"/>
    </source>
</evidence>
<evidence type="ECO:0000313" key="4">
    <source>
        <dbReference type="EMBL" id="OWJ76319.1"/>
    </source>
</evidence>
<dbReference type="InterPro" id="IPR001254">
    <property type="entry name" value="Trypsin_dom"/>
</dbReference>
<dbReference type="SMART" id="SM00020">
    <property type="entry name" value="Tryp_SPc"/>
    <property type="match status" value="1"/>
</dbReference>
<dbReference type="InterPro" id="IPR050430">
    <property type="entry name" value="Peptidase_S1"/>
</dbReference>
<evidence type="ECO:0000256" key="2">
    <source>
        <dbReference type="SAM" id="SignalP"/>
    </source>
</evidence>
<feature type="chain" id="PRO_5012781237" description="Peptidase S1 domain-containing protein" evidence="2">
    <location>
        <begin position="28"/>
        <end position="230"/>
    </location>
</feature>
<keyword evidence="2" id="KW-0732">Signal</keyword>
<dbReference type="EMBL" id="NIPW01000028">
    <property type="protein sequence ID" value="OWJ76319.1"/>
    <property type="molecule type" value="Genomic_DNA"/>
</dbReference>
<dbReference type="InterPro" id="IPR018114">
    <property type="entry name" value="TRYPSIN_HIS"/>
</dbReference>
<sequence length="230" mass="23755">MAKYARFSRLIAGAVMLSAMLSGASSAGAVDWPAVGRLDSGRSVCSAVLIAPDRVLTAAHCVSLPDAGSFPAEKIVFRAGRSQGTEVAQSVARRVVLHPDYLPGAEARSRLASDIALVELLTPLQVQPIQLEQALLPPEELTAITYSRQRPEEPPKVLSCPLLRRSLGALLIDCAVTGGASGAPLIAGPLGAGRLVGIVVARGEAEGRGIAFAVPVADALPTLENAARTP</sequence>
<dbReference type="PROSITE" id="PS00134">
    <property type="entry name" value="TRYPSIN_HIS"/>
    <property type="match status" value="1"/>
</dbReference>
<dbReference type="RefSeq" id="WP_088216181.1">
    <property type="nucleotide sequence ID" value="NZ_NIPW01000028.1"/>
</dbReference>
<dbReference type="AlphaFoldDB" id="A0A212A8Y8"/>
<dbReference type="PANTHER" id="PTHR24276">
    <property type="entry name" value="POLYSERASE-RELATED"/>
    <property type="match status" value="1"/>
</dbReference>
<evidence type="ECO:0000259" key="3">
    <source>
        <dbReference type="PROSITE" id="PS50240"/>
    </source>
</evidence>
<protein>
    <recommendedName>
        <fullName evidence="3">Peptidase S1 domain-containing protein</fullName>
    </recommendedName>
</protein>
<dbReference type="SUPFAM" id="SSF50494">
    <property type="entry name" value="Trypsin-like serine proteases"/>
    <property type="match status" value="1"/>
</dbReference>
<feature type="domain" description="Peptidase S1" evidence="3">
    <location>
        <begin position="10"/>
        <end position="228"/>
    </location>
</feature>
<dbReference type="OrthoDB" id="267336at2"/>
<dbReference type="PROSITE" id="PS50240">
    <property type="entry name" value="TRYPSIN_DOM"/>
    <property type="match status" value="1"/>
</dbReference>
<dbReference type="PANTHER" id="PTHR24276:SF98">
    <property type="entry name" value="FI18310P1-RELATED"/>
    <property type="match status" value="1"/>
</dbReference>
<keyword evidence="5" id="KW-1185">Reference proteome</keyword>
<dbReference type="Pfam" id="PF00089">
    <property type="entry name" value="Trypsin"/>
    <property type="match status" value="1"/>
</dbReference>
<organism evidence="4 5">
    <name type="scientific">Haematobacter genomosp. 1</name>
    <dbReference type="NCBI Taxonomy" id="366618"/>
    <lineage>
        <taxon>Bacteria</taxon>
        <taxon>Pseudomonadati</taxon>
        <taxon>Pseudomonadota</taxon>
        <taxon>Alphaproteobacteria</taxon>
        <taxon>Rhodobacterales</taxon>
        <taxon>Paracoccaceae</taxon>
        <taxon>Haematobacter</taxon>
    </lineage>
</organism>
<dbReference type="GO" id="GO:0006508">
    <property type="term" value="P:proteolysis"/>
    <property type="evidence" value="ECO:0007669"/>
    <property type="project" value="InterPro"/>
</dbReference>
<gene>
    <name evidence="4" type="ORF">CDV49_14770</name>
</gene>
<proteinExistence type="predicted"/>
<name>A0A212A8Y8_9RHOB</name>
<reference evidence="4 5" key="1">
    <citation type="submission" date="2016-12" db="EMBL/GenBank/DDBJ databases">
        <title>Comparison of Traditional DNA-DNA Hybridization with In Silico Genomic Analysis.</title>
        <authorList>
            <person name="Nicholson A.C."/>
            <person name="Humrighouse B.W."/>
            <person name="Graziano J."/>
            <person name="Lasker B."/>
            <person name="Whitney A.M."/>
            <person name="Mcquiston J.R."/>
        </authorList>
    </citation>
    <scope>NUCLEOTIDE SEQUENCE [LARGE SCALE GENOMIC DNA]</scope>
    <source>
        <strain evidence="4 5">H2240</strain>
    </source>
</reference>
<dbReference type="InterPro" id="IPR009003">
    <property type="entry name" value="Peptidase_S1_PA"/>
</dbReference>
<dbReference type="Proteomes" id="UP000196878">
    <property type="component" value="Unassembled WGS sequence"/>
</dbReference>
<dbReference type="Gene3D" id="2.40.10.10">
    <property type="entry name" value="Trypsin-like serine proteases"/>
    <property type="match status" value="2"/>
</dbReference>
<keyword evidence="1" id="KW-1015">Disulfide bond</keyword>
<dbReference type="GO" id="GO:0004252">
    <property type="term" value="F:serine-type endopeptidase activity"/>
    <property type="evidence" value="ECO:0007669"/>
    <property type="project" value="InterPro"/>
</dbReference>